<proteinExistence type="predicted"/>
<sequence length="162" mass="18979">MNNKNLNRFIRRTIYSLKRQYGNRVDVYKLLDTETNYQTGDKTVTKSVTIVRKCIVLPVKIAREVVQTITQISANKLFVYGGSYDAGTRMFIIDARDMADDYEFANDDWIIYNGRRYEIKNIEEFEQRAAWSIIGREIKGVRPEQVFFAHITEQLALEHTVI</sequence>
<comment type="caution">
    <text evidence="1">The sequence shown here is derived from an EMBL/GenBank/DDBJ whole genome shotgun (WGS) entry which is preliminary data.</text>
</comment>
<dbReference type="AlphaFoldDB" id="A0A0F9GD67"/>
<organism evidence="1">
    <name type="scientific">marine sediment metagenome</name>
    <dbReference type="NCBI Taxonomy" id="412755"/>
    <lineage>
        <taxon>unclassified sequences</taxon>
        <taxon>metagenomes</taxon>
        <taxon>ecological metagenomes</taxon>
    </lineage>
</organism>
<name>A0A0F9GD67_9ZZZZ</name>
<accession>A0A0F9GD67</accession>
<reference evidence="1" key="1">
    <citation type="journal article" date="2015" name="Nature">
        <title>Complex archaea that bridge the gap between prokaryotes and eukaryotes.</title>
        <authorList>
            <person name="Spang A."/>
            <person name="Saw J.H."/>
            <person name="Jorgensen S.L."/>
            <person name="Zaremba-Niedzwiedzka K."/>
            <person name="Martijn J."/>
            <person name="Lind A.E."/>
            <person name="van Eijk R."/>
            <person name="Schleper C."/>
            <person name="Guy L."/>
            <person name="Ettema T.J."/>
        </authorList>
    </citation>
    <scope>NUCLEOTIDE SEQUENCE</scope>
</reference>
<protein>
    <submittedName>
        <fullName evidence="1">Uncharacterized protein</fullName>
    </submittedName>
</protein>
<dbReference type="EMBL" id="LAZR01028913">
    <property type="protein sequence ID" value="KKL61127.1"/>
    <property type="molecule type" value="Genomic_DNA"/>
</dbReference>
<evidence type="ECO:0000313" key="1">
    <source>
        <dbReference type="EMBL" id="KKL61127.1"/>
    </source>
</evidence>
<gene>
    <name evidence="1" type="ORF">LCGC14_2198430</name>
</gene>